<dbReference type="CDD" id="cd00192">
    <property type="entry name" value="PTKc"/>
    <property type="match status" value="1"/>
</dbReference>
<evidence type="ECO:0000256" key="8">
    <source>
        <dbReference type="PROSITE-ProRule" id="PRU10141"/>
    </source>
</evidence>
<comment type="catalytic activity">
    <reaction evidence="6 9">
        <text>L-tyrosyl-[protein] + ATP = O-phospho-L-tyrosyl-[protein] + ADP + H(+)</text>
        <dbReference type="Rhea" id="RHEA:10596"/>
        <dbReference type="Rhea" id="RHEA-COMP:10136"/>
        <dbReference type="Rhea" id="RHEA-COMP:20101"/>
        <dbReference type="ChEBI" id="CHEBI:15378"/>
        <dbReference type="ChEBI" id="CHEBI:30616"/>
        <dbReference type="ChEBI" id="CHEBI:46858"/>
        <dbReference type="ChEBI" id="CHEBI:61978"/>
        <dbReference type="ChEBI" id="CHEBI:456216"/>
        <dbReference type="EC" id="2.7.10.2"/>
    </reaction>
</comment>
<keyword evidence="3 9" id="KW-0418">Kinase</keyword>
<dbReference type="PANTHER" id="PTHR24418">
    <property type="entry name" value="TYROSINE-PROTEIN KINASE"/>
    <property type="match status" value="1"/>
</dbReference>
<dbReference type="PROSITE" id="PS00109">
    <property type="entry name" value="PROTEIN_KINASE_TYR"/>
    <property type="match status" value="1"/>
</dbReference>
<keyword evidence="1 9" id="KW-0808">Transferase</keyword>
<dbReference type="InterPro" id="IPR020635">
    <property type="entry name" value="Tyr_kinase_cat_dom"/>
</dbReference>
<dbReference type="SUPFAM" id="SSF55550">
    <property type="entry name" value="SH2 domain"/>
    <property type="match status" value="1"/>
</dbReference>
<accession>A0AAF3FE98</accession>
<dbReference type="SMART" id="SM00219">
    <property type="entry name" value="TyrKc"/>
    <property type="match status" value="1"/>
</dbReference>
<evidence type="ECO:0000259" key="11">
    <source>
        <dbReference type="PROSITE" id="PS50011"/>
    </source>
</evidence>
<dbReference type="EC" id="2.7.10.2" evidence="9"/>
<dbReference type="PRINTS" id="PR00109">
    <property type="entry name" value="TYRKINASE"/>
</dbReference>
<dbReference type="GO" id="GO:0005524">
    <property type="term" value="F:ATP binding"/>
    <property type="evidence" value="ECO:0007669"/>
    <property type="project" value="UniProtKB-UniRule"/>
</dbReference>
<dbReference type="Gene3D" id="1.10.510.10">
    <property type="entry name" value="Transferase(Phosphotransferase) domain 1"/>
    <property type="match status" value="1"/>
</dbReference>
<proteinExistence type="inferred from homology"/>
<dbReference type="InterPro" id="IPR017441">
    <property type="entry name" value="Protein_kinase_ATP_BS"/>
</dbReference>
<dbReference type="InterPro" id="IPR001245">
    <property type="entry name" value="Ser-Thr/Tyr_kinase_cat_dom"/>
</dbReference>
<evidence type="ECO:0000313" key="12">
    <source>
        <dbReference type="Proteomes" id="UP000887575"/>
    </source>
</evidence>
<dbReference type="Proteomes" id="UP000887575">
    <property type="component" value="Unassembled WGS sequence"/>
</dbReference>
<dbReference type="InterPro" id="IPR036860">
    <property type="entry name" value="SH2_dom_sf"/>
</dbReference>
<protein>
    <recommendedName>
        <fullName evidence="9">Tyrosine-protein kinase</fullName>
        <ecNumber evidence="9">2.7.10.2</ecNumber>
    </recommendedName>
</protein>
<organism evidence="12 13">
    <name type="scientific">Mesorhabditis belari</name>
    <dbReference type="NCBI Taxonomy" id="2138241"/>
    <lineage>
        <taxon>Eukaryota</taxon>
        <taxon>Metazoa</taxon>
        <taxon>Ecdysozoa</taxon>
        <taxon>Nematoda</taxon>
        <taxon>Chromadorea</taxon>
        <taxon>Rhabditida</taxon>
        <taxon>Rhabditina</taxon>
        <taxon>Rhabditomorpha</taxon>
        <taxon>Rhabditoidea</taxon>
        <taxon>Rhabditidae</taxon>
        <taxon>Mesorhabditinae</taxon>
        <taxon>Mesorhabditis</taxon>
    </lineage>
</organism>
<keyword evidence="4 8" id="KW-0067">ATP-binding</keyword>
<evidence type="ECO:0000256" key="2">
    <source>
        <dbReference type="ARBA" id="ARBA00022741"/>
    </source>
</evidence>
<dbReference type="Pfam" id="PF07714">
    <property type="entry name" value="PK_Tyr_Ser-Thr"/>
    <property type="match status" value="1"/>
</dbReference>
<dbReference type="SUPFAM" id="SSF56112">
    <property type="entry name" value="Protein kinase-like (PK-like)"/>
    <property type="match status" value="1"/>
</dbReference>
<reference evidence="13" key="1">
    <citation type="submission" date="2024-02" db="UniProtKB">
        <authorList>
            <consortium name="WormBaseParasite"/>
        </authorList>
    </citation>
    <scope>IDENTIFICATION</scope>
</reference>
<keyword evidence="5 9" id="KW-0829">Tyrosine-protein kinase</keyword>
<dbReference type="InterPro" id="IPR000719">
    <property type="entry name" value="Prot_kinase_dom"/>
</dbReference>
<evidence type="ECO:0000256" key="5">
    <source>
        <dbReference type="ARBA" id="ARBA00023137"/>
    </source>
</evidence>
<keyword evidence="12" id="KW-1185">Reference proteome</keyword>
<dbReference type="InterPro" id="IPR050198">
    <property type="entry name" value="Non-receptor_tyrosine_kinases"/>
</dbReference>
<dbReference type="InterPro" id="IPR008266">
    <property type="entry name" value="Tyr_kinase_AS"/>
</dbReference>
<dbReference type="SMART" id="SM00252">
    <property type="entry name" value="SH2"/>
    <property type="match status" value="1"/>
</dbReference>
<feature type="binding site" evidence="8">
    <location>
        <position position="197"/>
    </location>
    <ligand>
        <name>ATP</name>
        <dbReference type="ChEBI" id="CHEBI:30616"/>
    </ligand>
</feature>
<dbReference type="GO" id="GO:0004715">
    <property type="term" value="F:non-membrane spanning protein tyrosine kinase activity"/>
    <property type="evidence" value="ECO:0007669"/>
    <property type="project" value="UniProtKB-EC"/>
</dbReference>
<feature type="domain" description="SH2" evidence="10">
    <location>
        <begin position="52"/>
        <end position="152"/>
    </location>
</feature>
<feature type="domain" description="Protein kinase" evidence="11">
    <location>
        <begin position="165"/>
        <end position="431"/>
    </location>
</feature>
<dbReference type="PROSITE" id="PS50001">
    <property type="entry name" value="SH2"/>
    <property type="match status" value="1"/>
</dbReference>
<evidence type="ECO:0000256" key="9">
    <source>
        <dbReference type="RuleBase" id="RU362096"/>
    </source>
</evidence>
<dbReference type="PROSITE" id="PS50011">
    <property type="entry name" value="PROTEIN_KINASE_DOM"/>
    <property type="match status" value="1"/>
</dbReference>
<sequence>MDDHRDEADTAEIGMAHTVMSSVEPVAASRVRYTKIRDSVAGGLATFSSERYFHSFIERDEANELLTTPGYFLVRQIFAHENTSKSPLDRKYQIMFVNQDGMIEEVPIRYSRTHRCYYVNEFCFNNPGGLIAYHRDYRVSVKQFENKLIKHGINKERWEIFHEQIQRIKRLGSGNFGQVFKAYYRVGLLKRIEVAVKILTNVRAEESEVFIKEAQTMRRFQSCRHENVVHFLAVACYQSPIMLVMEFCPYGSLKDHLGEGYEGKSTGQKLATEGETVHWIAGAARGLDYLHTKAGIVHRDVAARNVVIGSNYEAKITDFGMSVKGTIKVEKLQNVPIRYLPRETLQGKQFDQRTDVWAFGVLIWECYNECRDPYDDFITDIKRLVFAFRRGYRLAPGPKFPVEMWKLCSLCWEDRPESRPTMEQVAAIATLQYQKQSSWTSWMYSWWHKKQPTYRMTPQSNWLSVFPTQPKIPEFEHDQQKMIKLYEQAPKKKDLGKTKEEKN</sequence>
<dbReference type="InterPro" id="IPR000980">
    <property type="entry name" value="SH2"/>
</dbReference>
<evidence type="ECO:0000256" key="7">
    <source>
        <dbReference type="PROSITE-ProRule" id="PRU00191"/>
    </source>
</evidence>
<dbReference type="AlphaFoldDB" id="A0AAF3FE98"/>
<dbReference type="InterPro" id="IPR011009">
    <property type="entry name" value="Kinase-like_dom_sf"/>
</dbReference>
<dbReference type="WBParaSite" id="MBELARI_LOCUS5347">
    <property type="protein sequence ID" value="MBELARI_LOCUS5347"/>
    <property type="gene ID" value="MBELARI_LOCUS5347"/>
</dbReference>
<dbReference type="Gene3D" id="3.30.505.10">
    <property type="entry name" value="SH2 domain"/>
    <property type="match status" value="1"/>
</dbReference>
<evidence type="ECO:0000256" key="3">
    <source>
        <dbReference type="ARBA" id="ARBA00022777"/>
    </source>
</evidence>
<evidence type="ECO:0000256" key="4">
    <source>
        <dbReference type="ARBA" id="ARBA00022840"/>
    </source>
</evidence>
<evidence type="ECO:0000256" key="1">
    <source>
        <dbReference type="ARBA" id="ARBA00022679"/>
    </source>
</evidence>
<evidence type="ECO:0000313" key="13">
    <source>
        <dbReference type="WBParaSite" id="MBELARI_LOCUS5347"/>
    </source>
</evidence>
<name>A0AAF3FE98_9BILA</name>
<keyword evidence="7" id="KW-0727">SH2 domain</keyword>
<keyword evidence="2 8" id="KW-0547">Nucleotide-binding</keyword>
<evidence type="ECO:0000259" key="10">
    <source>
        <dbReference type="PROSITE" id="PS50001"/>
    </source>
</evidence>
<dbReference type="PROSITE" id="PS00107">
    <property type="entry name" value="PROTEIN_KINASE_ATP"/>
    <property type="match status" value="1"/>
</dbReference>
<comment type="similarity">
    <text evidence="9">Belongs to the protein kinase superfamily. Tyr protein kinase family.</text>
</comment>
<evidence type="ECO:0000256" key="6">
    <source>
        <dbReference type="ARBA" id="ARBA00051245"/>
    </source>
</evidence>